<dbReference type="STRING" id="767519.SAMN05216559_3084"/>
<dbReference type="Gene3D" id="3.40.50.300">
    <property type="entry name" value="P-loop containing nucleotide triphosphate hydrolases"/>
    <property type="match status" value="1"/>
</dbReference>
<sequence length="388" mass="42220">MDIESRISRRRRGDAAELILDYGDLSPVTHVTEPADRGPFLERLLDHLDPVFDGDLPENAYVWGPQGAGKSAVLSALFAHLRDLPAHADAVIHTTTRSRPVSTPSFVSLDLREAASEFGLYHGLLDGLVEDPVPEHGVGTEEVRRRLSDRVTDRPVVAVLDHVDEPATLDRATVLDALEPFDGLRWICVGRDPPDRHGWDETDATVLEVPAYRRQVLVDVVMDRASAGLATRVLAHDQAREIAEWADGNAHDALAALFAAADAAAAAGRDRIEPADVSAGIADVPRPSVSLGRVLALPTNRQSVLRELVSLDTVDRATVTDATDAIAASDRVDLSPGTVKRFLYEMAEAGILAREENTDADRQGRPPSRVEPRFPSTVFARLYDLQNS</sequence>
<gene>
    <name evidence="3" type="ORF">SAMN05216559_3084</name>
</gene>
<dbReference type="InterPro" id="IPR027417">
    <property type="entry name" value="P-loop_NTPase"/>
</dbReference>
<protein>
    <submittedName>
        <fullName evidence="3">Cdc6-related protein, AAA superfamily ATPase</fullName>
    </submittedName>
</protein>
<feature type="region of interest" description="Disordered" evidence="1">
    <location>
        <begin position="354"/>
        <end position="373"/>
    </location>
</feature>
<dbReference type="InterPro" id="IPR041664">
    <property type="entry name" value="AAA_16"/>
</dbReference>
<dbReference type="Pfam" id="PF13191">
    <property type="entry name" value="AAA_16"/>
    <property type="match status" value="1"/>
</dbReference>
<feature type="domain" description="Orc1-like AAA ATPase" evidence="2">
    <location>
        <begin position="37"/>
        <end position="175"/>
    </location>
</feature>
<accession>A0A1I6LTB4</accession>
<evidence type="ECO:0000313" key="4">
    <source>
        <dbReference type="Proteomes" id="UP000199062"/>
    </source>
</evidence>
<evidence type="ECO:0000313" key="3">
    <source>
        <dbReference type="EMBL" id="SFS06711.1"/>
    </source>
</evidence>
<feature type="compositionally biased region" description="Basic and acidic residues" evidence="1">
    <location>
        <begin position="354"/>
        <end position="372"/>
    </location>
</feature>
<dbReference type="RefSeq" id="WP_089817426.1">
    <property type="nucleotide sequence ID" value="NZ_FOZK01000003.1"/>
</dbReference>
<keyword evidence="4" id="KW-1185">Reference proteome</keyword>
<reference evidence="3 4" key="1">
    <citation type="submission" date="2016-10" db="EMBL/GenBank/DDBJ databases">
        <authorList>
            <person name="de Groot N.N."/>
        </authorList>
    </citation>
    <scope>NUCLEOTIDE SEQUENCE [LARGE SCALE GENOMIC DNA]</scope>
    <source>
        <strain evidence="3 4">CGMCC 1.10457</strain>
    </source>
</reference>
<dbReference type="AlphaFoldDB" id="A0A1I6LTB4"/>
<evidence type="ECO:0000256" key="1">
    <source>
        <dbReference type="SAM" id="MobiDB-lite"/>
    </source>
</evidence>
<organism evidence="3 4">
    <name type="scientific">Halomicrobium zhouii</name>
    <dbReference type="NCBI Taxonomy" id="767519"/>
    <lineage>
        <taxon>Archaea</taxon>
        <taxon>Methanobacteriati</taxon>
        <taxon>Methanobacteriota</taxon>
        <taxon>Stenosarchaea group</taxon>
        <taxon>Halobacteria</taxon>
        <taxon>Halobacteriales</taxon>
        <taxon>Haloarculaceae</taxon>
        <taxon>Halomicrobium</taxon>
    </lineage>
</organism>
<dbReference type="OrthoDB" id="213998at2157"/>
<evidence type="ECO:0000259" key="2">
    <source>
        <dbReference type="Pfam" id="PF13191"/>
    </source>
</evidence>
<dbReference type="SUPFAM" id="SSF52540">
    <property type="entry name" value="P-loop containing nucleoside triphosphate hydrolases"/>
    <property type="match status" value="1"/>
</dbReference>
<proteinExistence type="predicted"/>
<name>A0A1I6LTB4_9EURY</name>
<dbReference type="EMBL" id="FOZK01000003">
    <property type="protein sequence ID" value="SFS06711.1"/>
    <property type="molecule type" value="Genomic_DNA"/>
</dbReference>
<dbReference type="Gene3D" id="1.10.8.60">
    <property type="match status" value="1"/>
</dbReference>
<dbReference type="Proteomes" id="UP000199062">
    <property type="component" value="Unassembled WGS sequence"/>
</dbReference>